<keyword evidence="5 10" id="KW-0472">Membrane</keyword>
<protein>
    <recommendedName>
        <fullName evidence="11">G-protein coupled receptors family 1 profile domain-containing protein</fullName>
    </recommendedName>
</protein>
<comment type="subcellular location">
    <subcellularLocation>
        <location evidence="1">Membrane</location>
        <topology evidence="1">Multi-pass membrane protein</topology>
    </subcellularLocation>
</comment>
<dbReference type="Proteomes" id="UP001634394">
    <property type="component" value="Unassembled WGS sequence"/>
</dbReference>
<feature type="compositionally biased region" description="Basic and acidic residues" evidence="9">
    <location>
        <begin position="246"/>
        <end position="255"/>
    </location>
</feature>
<keyword evidence="2 8" id="KW-0812">Transmembrane</keyword>
<reference evidence="12 13" key="1">
    <citation type="submission" date="2024-11" db="EMBL/GenBank/DDBJ databases">
        <title>Chromosome-level genome assembly of the freshwater bivalve Anodonta woodiana.</title>
        <authorList>
            <person name="Chen X."/>
        </authorList>
    </citation>
    <scope>NUCLEOTIDE SEQUENCE [LARGE SCALE GENOMIC DNA]</scope>
    <source>
        <strain evidence="12">MN2024</strain>
        <tissue evidence="12">Gills</tissue>
    </source>
</reference>
<dbReference type="SUPFAM" id="SSF81321">
    <property type="entry name" value="Family A G protein-coupled receptor-like"/>
    <property type="match status" value="1"/>
</dbReference>
<feature type="transmembrane region" description="Helical" evidence="10">
    <location>
        <begin position="173"/>
        <end position="194"/>
    </location>
</feature>
<keyword evidence="3 10" id="KW-1133">Transmembrane helix</keyword>
<feature type="domain" description="G-protein coupled receptors family 1 profile" evidence="11">
    <location>
        <begin position="74"/>
        <end position="336"/>
    </location>
</feature>
<feature type="compositionally biased region" description="Basic and acidic residues" evidence="9">
    <location>
        <begin position="227"/>
        <end position="237"/>
    </location>
</feature>
<dbReference type="PANTHER" id="PTHR24238:SF47">
    <property type="entry name" value="ECDYSTEROIDS_DOPAMINE RECEPTOR-RELATED"/>
    <property type="match status" value="1"/>
</dbReference>
<accession>A0ABD3V9X9</accession>
<evidence type="ECO:0000256" key="10">
    <source>
        <dbReference type="SAM" id="Phobius"/>
    </source>
</evidence>
<feature type="transmembrane region" description="Helical" evidence="10">
    <location>
        <begin position="77"/>
        <end position="98"/>
    </location>
</feature>
<dbReference type="AlphaFoldDB" id="A0ABD3V9X9"/>
<keyword evidence="7 8" id="KW-0807">Transducer</keyword>
<dbReference type="PANTHER" id="PTHR24238">
    <property type="entry name" value="G-PROTEIN COUPLED RECEPTOR"/>
    <property type="match status" value="1"/>
</dbReference>
<dbReference type="Gene3D" id="1.20.1070.10">
    <property type="entry name" value="Rhodopsin 7-helix transmembrane proteins"/>
    <property type="match status" value="1"/>
</dbReference>
<keyword evidence="13" id="KW-1185">Reference proteome</keyword>
<dbReference type="PROSITE" id="PS50262">
    <property type="entry name" value="G_PROTEIN_RECEP_F1_2"/>
    <property type="match status" value="1"/>
</dbReference>
<comment type="caution">
    <text evidence="12">The sequence shown here is derived from an EMBL/GenBank/DDBJ whole genome shotgun (WGS) entry which is preliminary data.</text>
</comment>
<dbReference type="CDD" id="cd00637">
    <property type="entry name" value="7tm_classA_rhodopsin-like"/>
    <property type="match status" value="1"/>
</dbReference>
<name>A0ABD3V9X9_SINWO</name>
<dbReference type="PROSITE" id="PS00237">
    <property type="entry name" value="G_PROTEIN_RECEP_F1_1"/>
    <property type="match status" value="1"/>
</dbReference>
<evidence type="ECO:0000256" key="8">
    <source>
        <dbReference type="RuleBase" id="RU000688"/>
    </source>
</evidence>
<dbReference type="EMBL" id="JBJQND010000013">
    <property type="protein sequence ID" value="KAL3858374.1"/>
    <property type="molecule type" value="Genomic_DNA"/>
</dbReference>
<evidence type="ECO:0000256" key="3">
    <source>
        <dbReference type="ARBA" id="ARBA00022989"/>
    </source>
</evidence>
<evidence type="ECO:0000313" key="13">
    <source>
        <dbReference type="Proteomes" id="UP001634394"/>
    </source>
</evidence>
<keyword evidence="4 8" id="KW-0297">G-protein coupled receptor</keyword>
<comment type="similarity">
    <text evidence="8">Belongs to the G-protein coupled receptor 1 family.</text>
</comment>
<feature type="transmembrane region" description="Helical" evidence="10">
    <location>
        <begin position="316"/>
        <end position="339"/>
    </location>
</feature>
<gene>
    <name evidence="12" type="ORF">ACJMK2_012965</name>
</gene>
<evidence type="ECO:0000256" key="7">
    <source>
        <dbReference type="ARBA" id="ARBA00023224"/>
    </source>
</evidence>
<keyword evidence="6 8" id="KW-0675">Receptor</keyword>
<evidence type="ECO:0000256" key="1">
    <source>
        <dbReference type="ARBA" id="ARBA00004141"/>
    </source>
</evidence>
<dbReference type="Pfam" id="PF00001">
    <property type="entry name" value="7tm_1"/>
    <property type="match status" value="1"/>
</dbReference>
<dbReference type="GO" id="GO:0004930">
    <property type="term" value="F:G protein-coupled receptor activity"/>
    <property type="evidence" value="ECO:0007669"/>
    <property type="project" value="UniProtKB-KW"/>
</dbReference>
<evidence type="ECO:0000256" key="6">
    <source>
        <dbReference type="ARBA" id="ARBA00023170"/>
    </source>
</evidence>
<evidence type="ECO:0000313" key="12">
    <source>
        <dbReference type="EMBL" id="KAL3858374.1"/>
    </source>
</evidence>
<dbReference type="PRINTS" id="PR00237">
    <property type="entry name" value="GPCRRHODOPSN"/>
</dbReference>
<feature type="transmembrane region" description="Helical" evidence="10">
    <location>
        <begin position="26"/>
        <end position="48"/>
    </location>
</feature>
<dbReference type="GO" id="GO:0016020">
    <property type="term" value="C:membrane"/>
    <property type="evidence" value="ECO:0007669"/>
    <property type="project" value="UniProtKB-SubCell"/>
</dbReference>
<evidence type="ECO:0000259" key="11">
    <source>
        <dbReference type="PROSITE" id="PS50262"/>
    </source>
</evidence>
<organism evidence="12 13">
    <name type="scientific">Sinanodonta woodiana</name>
    <name type="common">Chinese pond mussel</name>
    <name type="synonym">Anodonta woodiana</name>
    <dbReference type="NCBI Taxonomy" id="1069815"/>
    <lineage>
        <taxon>Eukaryota</taxon>
        <taxon>Metazoa</taxon>
        <taxon>Spiralia</taxon>
        <taxon>Lophotrochozoa</taxon>
        <taxon>Mollusca</taxon>
        <taxon>Bivalvia</taxon>
        <taxon>Autobranchia</taxon>
        <taxon>Heteroconchia</taxon>
        <taxon>Palaeoheterodonta</taxon>
        <taxon>Unionida</taxon>
        <taxon>Unionoidea</taxon>
        <taxon>Unionidae</taxon>
        <taxon>Unioninae</taxon>
        <taxon>Sinanodonta</taxon>
    </lineage>
</organism>
<feature type="transmembrane region" description="Helical" evidence="10">
    <location>
        <begin position="119"/>
        <end position="139"/>
    </location>
</feature>
<evidence type="ECO:0000256" key="4">
    <source>
        <dbReference type="ARBA" id="ARBA00023040"/>
    </source>
</evidence>
<evidence type="ECO:0000256" key="9">
    <source>
        <dbReference type="SAM" id="MobiDB-lite"/>
    </source>
</evidence>
<sequence length="362" mass="41686">MNLDQEENMSLSTLNDEVAKENIGGVVFVGILMLVGFIGNSHSVYIYFFRYKSSSYRTFEQQRRYPLMFQNGPVCKIMKMTTYFITIGSAAILLIIATERYRKVCVPHGTQILEDKAKIACVIGCFGSFALSWPTLVLYGSKSVDTGRANITGFDCDVSDEYWETPYPTILKMGLLFVFLISAIALSVIYFLIWRQIVRRKKYRDSITPSSLKTTARSLNDNEGQFEPERNKSEENSSQKNTDTTGSDHESDEQRASNTVKNAHQKKGFKKADKTTLVLFLITIIFCVSFLPHLILRICEFLNKSFVSDMTFLGKVMYNIFRWSFFINHMANPIMYGLYDQKYKSELQRIYKNISYCFCTKH</sequence>
<dbReference type="InterPro" id="IPR000276">
    <property type="entry name" value="GPCR_Rhodpsn"/>
</dbReference>
<evidence type="ECO:0000256" key="5">
    <source>
        <dbReference type="ARBA" id="ARBA00023136"/>
    </source>
</evidence>
<dbReference type="InterPro" id="IPR017452">
    <property type="entry name" value="GPCR_Rhodpsn_7TM"/>
</dbReference>
<feature type="transmembrane region" description="Helical" evidence="10">
    <location>
        <begin position="276"/>
        <end position="296"/>
    </location>
</feature>
<proteinExistence type="inferred from homology"/>
<evidence type="ECO:0000256" key="2">
    <source>
        <dbReference type="ARBA" id="ARBA00022692"/>
    </source>
</evidence>
<feature type="region of interest" description="Disordered" evidence="9">
    <location>
        <begin position="218"/>
        <end position="263"/>
    </location>
</feature>